<protein>
    <submittedName>
        <fullName evidence="1">Uncharacterized protein</fullName>
    </submittedName>
</protein>
<reference evidence="1 2" key="1">
    <citation type="submission" date="2024-02" db="EMBL/GenBank/DDBJ databases">
        <authorList>
            <person name="Vignale AGUSTIN F."/>
            <person name="Sosa J E."/>
            <person name="Modenutti C."/>
        </authorList>
    </citation>
    <scope>NUCLEOTIDE SEQUENCE [LARGE SCALE GENOMIC DNA]</scope>
</reference>
<keyword evidence="2" id="KW-1185">Reference proteome</keyword>
<comment type="caution">
    <text evidence="1">The sequence shown here is derived from an EMBL/GenBank/DDBJ whole genome shotgun (WGS) entry which is preliminary data.</text>
</comment>
<organism evidence="1 2">
    <name type="scientific">Ilex paraguariensis</name>
    <name type="common">yerba mate</name>
    <dbReference type="NCBI Taxonomy" id="185542"/>
    <lineage>
        <taxon>Eukaryota</taxon>
        <taxon>Viridiplantae</taxon>
        <taxon>Streptophyta</taxon>
        <taxon>Embryophyta</taxon>
        <taxon>Tracheophyta</taxon>
        <taxon>Spermatophyta</taxon>
        <taxon>Magnoliopsida</taxon>
        <taxon>eudicotyledons</taxon>
        <taxon>Gunneridae</taxon>
        <taxon>Pentapetalae</taxon>
        <taxon>asterids</taxon>
        <taxon>campanulids</taxon>
        <taxon>Aquifoliales</taxon>
        <taxon>Aquifoliaceae</taxon>
        <taxon>Ilex</taxon>
    </lineage>
</organism>
<evidence type="ECO:0000313" key="1">
    <source>
        <dbReference type="EMBL" id="CAK9167702.1"/>
    </source>
</evidence>
<sequence length="101" mass="11027">TPQVVATFLALGELINFLRFGFLRYWQRQGFCSLILLQHNLVGGADEVIAGMQGLSCDGVHVTATETCDSAKSSTRTVHTTMCDAFIFSQLNVAPKNLYGI</sequence>
<gene>
    <name evidence="1" type="ORF">ILEXP_LOCUS36989</name>
</gene>
<feature type="non-terminal residue" evidence="1">
    <location>
        <position position="1"/>
    </location>
</feature>
<dbReference type="AlphaFoldDB" id="A0ABC8TE44"/>
<name>A0ABC8TE44_9AQUA</name>
<dbReference type="EMBL" id="CAUOFW020004902">
    <property type="protein sequence ID" value="CAK9167702.1"/>
    <property type="molecule type" value="Genomic_DNA"/>
</dbReference>
<evidence type="ECO:0000313" key="2">
    <source>
        <dbReference type="Proteomes" id="UP001642360"/>
    </source>
</evidence>
<proteinExistence type="predicted"/>
<accession>A0ABC8TE44</accession>
<dbReference type="Proteomes" id="UP001642360">
    <property type="component" value="Unassembled WGS sequence"/>
</dbReference>